<dbReference type="SUPFAM" id="SSF82153">
    <property type="entry name" value="FAS1 domain"/>
    <property type="match status" value="1"/>
</dbReference>
<dbReference type="FunFam" id="2.30.180.10:FF:000046">
    <property type="entry name" value="Fasciclin-like arabinogalactan family protein"/>
    <property type="match status" value="1"/>
</dbReference>
<keyword evidence="6" id="KW-1185">Reference proteome</keyword>
<dbReference type="PANTHER" id="PTHR33985">
    <property type="entry name" value="OS02G0491300 PROTEIN-RELATED"/>
    <property type="match status" value="1"/>
</dbReference>
<sequence>MANTFQLLFLYCVLLTTAAMSASPSPYPTVIPAAPPTDGGTCCLQQVSNILDALLGSSDFGNWASVLPAFNPSTLSISGTLFVPAGNDAAVSVLPMDPPSLLYHMVPQRLAFSQLKLFRTGSRLPTFLPNNSILITGGSPSNFTLDGIPLIEPDLFSSDGLIVHGVAGFLNYTVYGGGSAAHGLSPPLLQDATGDTPTAAAFLPLQEATGQRMSHAACSTEGMAVVVASVLGLVILGSKL</sequence>
<evidence type="ECO:0000313" key="6">
    <source>
        <dbReference type="Proteomes" id="UP001634007"/>
    </source>
</evidence>
<dbReference type="SMART" id="SM00554">
    <property type="entry name" value="FAS1"/>
    <property type="match status" value="1"/>
</dbReference>
<accession>A0ABD3KTF5</accession>
<reference evidence="5 6" key="1">
    <citation type="submission" date="2024-11" db="EMBL/GenBank/DDBJ databases">
        <title>Chromosome-level genome assembly of Eucalyptus globulus Labill. provides insights into its genome evolution.</title>
        <authorList>
            <person name="Li X."/>
        </authorList>
    </citation>
    <scope>NUCLEOTIDE SEQUENCE [LARGE SCALE GENOMIC DNA]</scope>
    <source>
        <strain evidence="5">CL2024</strain>
        <tissue evidence="5">Fresh tender leaves</tissue>
    </source>
</reference>
<proteinExistence type="inferred from homology"/>
<keyword evidence="2" id="KW-0325">Glycoprotein</keyword>
<evidence type="ECO:0000256" key="3">
    <source>
        <dbReference type="SAM" id="SignalP"/>
    </source>
</evidence>
<name>A0ABD3KTF5_EUCGL</name>
<keyword evidence="3" id="KW-0732">Signal</keyword>
<comment type="caution">
    <text evidence="5">The sequence shown here is derived from an EMBL/GenBank/DDBJ whole genome shotgun (WGS) entry which is preliminary data.</text>
</comment>
<feature type="domain" description="FAS1" evidence="4">
    <location>
        <begin position="80"/>
        <end position="173"/>
    </location>
</feature>
<organism evidence="5 6">
    <name type="scientific">Eucalyptus globulus</name>
    <name type="common">Tasmanian blue gum</name>
    <dbReference type="NCBI Taxonomy" id="34317"/>
    <lineage>
        <taxon>Eukaryota</taxon>
        <taxon>Viridiplantae</taxon>
        <taxon>Streptophyta</taxon>
        <taxon>Embryophyta</taxon>
        <taxon>Tracheophyta</taxon>
        <taxon>Spermatophyta</taxon>
        <taxon>Magnoliopsida</taxon>
        <taxon>eudicotyledons</taxon>
        <taxon>Gunneridae</taxon>
        <taxon>Pentapetalae</taxon>
        <taxon>rosids</taxon>
        <taxon>malvids</taxon>
        <taxon>Myrtales</taxon>
        <taxon>Myrtaceae</taxon>
        <taxon>Myrtoideae</taxon>
        <taxon>Eucalypteae</taxon>
        <taxon>Eucalyptus</taxon>
    </lineage>
</organism>
<evidence type="ECO:0000256" key="2">
    <source>
        <dbReference type="ARBA" id="ARBA00022974"/>
    </source>
</evidence>
<dbReference type="InterPro" id="IPR052806">
    <property type="entry name" value="Fasciclin-like_AGP"/>
</dbReference>
<gene>
    <name evidence="5" type="ORF">ACJRO7_017873</name>
</gene>
<dbReference type="AlphaFoldDB" id="A0ABD3KTF5"/>
<comment type="similarity">
    <text evidence="1">Belongs to the fasciclin-like AGP family.</text>
</comment>
<keyword evidence="2" id="KW-0654">Proteoglycan</keyword>
<dbReference type="EMBL" id="JBJKBG010000004">
    <property type="protein sequence ID" value="KAL3742464.1"/>
    <property type="molecule type" value="Genomic_DNA"/>
</dbReference>
<evidence type="ECO:0000259" key="4">
    <source>
        <dbReference type="SMART" id="SM00554"/>
    </source>
</evidence>
<protein>
    <recommendedName>
        <fullName evidence="4">FAS1 domain-containing protein</fullName>
    </recommendedName>
</protein>
<feature type="signal peptide" evidence="3">
    <location>
        <begin position="1"/>
        <end position="21"/>
    </location>
</feature>
<evidence type="ECO:0000313" key="5">
    <source>
        <dbReference type="EMBL" id="KAL3742464.1"/>
    </source>
</evidence>
<dbReference type="InterPro" id="IPR036378">
    <property type="entry name" value="FAS1_dom_sf"/>
</dbReference>
<dbReference type="PANTHER" id="PTHR33985:SF5">
    <property type="entry name" value="FASCICLIN-LIKE ARABINOGALACTAN FAMILY PROTEIN"/>
    <property type="match status" value="1"/>
</dbReference>
<feature type="chain" id="PRO_5044895020" description="FAS1 domain-containing protein" evidence="3">
    <location>
        <begin position="22"/>
        <end position="240"/>
    </location>
</feature>
<evidence type="ECO:0000256" key="1">
    <source>
        <dbReference type="ARBA" id="ARBA00007843"/>
    </source>
</evidence>
<dbReference type="Proteomes" id="UP001634007">
    <property type="component" value="Unassembled WGS sequence"/>
</dbReference>
<dbReference type="InterPro" id="IPR000782">
    <property type="entry name" value="FAS1_domain"/>
</dbReference>